<evidence type="ECO:0000259" key="1">
    <source>
        <dbReference type="Pfam" id="PF12776"/>
    </source>
</evidence>
<dbReference type="AlphaFoldDB" id="A0A484L5K4"/>
<feature type="domain" description="Myb/SANT-like" evidence="1">
    <location>
        <begin position="37"/>
        <end position="131"/>
    </location>
</feature>
<name>A0A484L5K4_9ASTE</name>
<sequence>MASHPQMSQIVGYETARRILEQQPKGQRNVSVVNKATWNQFLTETFIRICVVELEAGNRPGTHFNRVGWENIVKKFNTETGRQYMQLQLKNRWDNLKKEWSVWRSITENETGLGWNNQKMTVDADAGWWERKIMENPDAAKFRERGPILVNEQRMLFSDVVATGNNAYVPATGLMPEHMMDDINDYQPEWNASNAEESNMSQGGVPSSSVTQPTMPNNPFLPIHLKSLIKRNANHLVPIRLCSAWRGWLNQLKGTKEATLLGVTLFKIVLLYLIKWKR</sequence>
<keyword evidence="3" id="KW-1185">Reference proteome</keyword>
<dbReference type="Pfam" id="PF12776">
    <property type="entry name" value="Myb_DNA-bind_3"/>
    <property type="match status" value="1"/>
</dbReference>
<dbReference type="Proteomes" id="UP000595140">
    <property type="component" value="Unassembled WGS sequence"/>
</dbReference>
<gene>
    <name evidence="2" type="ORF">CCAM_LOCUS13367</name>
</gene>
<protein>
    <recommendedName>
        <fullName evidence="1">Myb/SANT-like domain-containing protein</fullName>
    </recommendedName>
</protein>
<dbReference type="PANTHER" id="PTHR31704:SF37">
    <property type="entry name" value="HEAT SHOCK PROTEIN"/>
    <property type="match status" value="1"/>
</dbReference>
<dbReference type="PANTHER" id="PTHR31704">
    <property type="entry name" value="MYB/SANT-LIKE DNA-BINDING DOMAIN PROTEIN-RELATED"/>
    <property type="match status" value="1"/>
</dbReference>
<evidence type="ECO:0000313" key="3">
    <source>
        <dbReference type="Proteomes" id="UP000595140"/>
    </source>
</evidence>
<dbReference type="OrthoDB" id="1910266at2759"/>
<dbReference type="InterPro" id="IPR024752">
    <property type="entry name" value="Myb/SANT-like_dom"/>
</dbReference>
<accession>A0A484L5K4</accession>
<organism evidence="2 3">
    <name type="scientific">Cuscuta campestris</name>
    <dbReference type="NCBI Taxonomy" id="132261"/>
    <lineage>
        <taxon>Eukaryota</taxon>
        <taxon>Viridiplantae</taxon>
        <taxon>Streptophyta</taxon>
        <taxon>Embryophyta</taxon>
        <taxon>Tracheophyta</taxon>
        <taxon>Spermatophyta</taxon>
        <taxon>Magnoliopsida</taxon>
        <taxon>eudicotyledons</taxon>
        <taxon>Gunneridae</taxon>
        <taxon>Pentapetalae</taxon>
        <taxon>asterids</taxon>
        <taxon>lamiids</taxon>
        <taxon>Solanales</taxon>
        <taxon>Convolvulaceae</taxon>
        <taxon>Cuscuteae</taxon>
        <taxon>Cuscuta</taxon>
        <taxon>Cuscuta subgen. Grammica</taxon>
        <taxon>Cuscuta sect. Cleistogrammica</taxon>
    </lineage>
</organism>
<dbReference type="EMBL" id="OOIL02001045">
    <property type="protein sequence ID" value="VFQ71591.1"/>
    <property type="molecule type" value="Genomic_DNA"/>
</dbReference>
<reference evidence="2 3" key="1">
    <citation type="submission" date="2018-04" db="EMBL/GenBank/DDBJ databases">
        <authorList>
            <person name="Vogel A."/>
        </authorList>
    </citation>
    <scope>NUCLEOTIDE SEQUENCE [LARGE SCALE GENOMIC DNA]</scope>
</reference>
<proteinExistence type="predicted"/>
<evidence type="ECO:0000313" key="2">
    <source>
        <dbReference type="EMBL" id="VFQ71591.1"/>
    </source>
</evidence>